<evidence type="ECO:0000256" key="2">
    <source>
        <dbReference type="RuleBase" id="RU003749"/>
    </source>
</evidence>
<evidence type="ECO:0000313" key="4">
    <source>
        <dbReference type="EMBL" id="TWH69824.1"/>
    </source>
</evidence>
<gene>
    <name evidence="4" type="ORF">JD77_04838</name>
</gene>
<dbReference type="InterPro" id="IPR036513">
    <property type="entry name" value="STAS_dom_sf"/>
</dbReference>
<accession>A0A562IGW1</accession>
<evidence type="ECO:0000256" key="1">
    <source>
        <dbReference type="ARBA" id="ARBA00009013"/>
    </source>
</evidence>
<dbReference type="NCBIfam" id="TIGR00377">
    <property type="entry name" value="ant_ant_sig"/>
    <property type="match status" value="1"/>
</dbReference>
<comment type="caution">
    <text evidence="4">The sequence shown here is derived from an EMBL/GenBank/DDBJ whole genome shotgun (WGS) entry which is preliminary data.</text>
</comment>
<dbReference type="AlphaFoldDB" id="A0A562IGW1"/>
<sequence length="164" mass="16881">MSVGAARFLAMQERNDRFHVQVSVGDHAVEVRATGEVDIATVGVLRSALWAAPSRPLLRLDLSGVRLLSAAGVRALLAAHRRIRARGGVLVLVDPAPTVARVLRVTGLHRVIPVWPAAPAGALPARPLSLVPPAEVPVAASLAGPLGALVPIAQPTAAPVLACA</sequence>
<dbReference type="InterPro" id="IPR003658">
    <property type="entry name" value="Anti-sigma_ant"/>
</dbReference>
<dbReference type="Gene3D" id="3.30.750.24">
    <property type="entry name" value="STAS domain"/>
    <property type="match status" value="1"/>
</dbReference>
<keyword evidence="5" id="KW-1185">Reference proteome</keyword>
<dbReference type="PROSITE" id="PS50801">
    <property type="entry name" value="STAS"/>
    <property type="match status" value="1"/>
</dbReference>
<proteinExistence type="inferred from homology"/>
<dbReference type="Pfam" id="PF01740">
    <property type="entry name" value="STAS"/>
    <property type="match status" value="1"/>
</dbReference>
<evidence type="ECO:0000259" key="3">
    <source>
        <dbReference type="PROSITE" id="PS50801"/>
    </source>
</evidence>
<dbReference type="InterPro" id="IPR002645">
    <property type="entry name" value="STAS_dom"/>
</dbReference>
<dbReference type="GO" id="GO:0043856">
    <property type="term" value="F:anti-sigma factor antagonist activity"/>
    <property type="evidence" value="ECO:0007669"/>
    <property type="project" value="InterPro"/>
</dbReference>
<feature type="domain" description="STAS" evidence="3">
    <location>
        <begin position="18"/>
        <end position="108"/>
    </location>
</feature>
<dbReference type="SUPFAM" id="SSF52091">
    <property type="entry name" value="SpoIIaa-like"/>
    <property type="match status" value="1"/>
</dbReference>
<name>A0A562IGW1_MICOL</name>
<dbReference type="PANTHER" id="PTHR33495">
    <property type="entry name" value="ANTI-SIGMA FACTOR ANTAGONIST TM_1081-RELATED-RELATED"/>
    <property type="match status" value="1"/>
</dbReference>
<dbReference type="EMBL" id="VLKE01000001">
    <property type="protein sequence ID" value="TWH69824.1"/>
    <property type="molecule type" value="Genomic_DNA"/>
</dbReference>
<dbReference type="Proteomes" id="UP000319825">
    <property type="component" value="Unassembled WGS sequence"/>
</dbReference>
<organism evidence="4 5">
    <name type="scientific">Micromonospora olivasterospora</name>
    <dbReference type="NCBI Taxonomy" id="1880"/>
    <lineage>
        <taxon>Bacteria</taxon>
        <taxon>Bacillati</taxon>
        <taxon>Actinomycetota</taxon>
        <taxon>Actinomycetes</taxon>
        <taxon>Micromonosporales</taxon>
        <taxon>Micromonosporaceae</taxon>
        <taxon>Micromonospora</taxon>
    </lineage>
</organism>
<protein>
    <recommendedName>
        <fullName evidence="2">Anti-sigma factor antagonist</fullName>
    </recommendedName>
</protein>
<dbReference type="CDD" id="cd07043">
    <property type="entry name" value="STAS_anti-anti-sigma_factors"/>
    <property type="match status" value="1"/>
</dbReference>
<evidence type="ECO:0000313" key="5">
    <source>
        <dbReference type="Proteomes" id="UP000319825"/>
    </source>
</evidence>
<dbReference type="PANTHER" id="PTHR33495:SF2">
    <property type="entry name" value="ANTI-SIGMA FACTOR ANTAGONIST TM_1081-RELATED"/>
    <property type="match status" value="1"/>
</dbReference>
<comment type="similarity">
    <text evidence="1 2">Belongs to the anti-sigma-factor antagonist family.</text>
</comment>
<reference evidence="4 5" key="1">
    <citation type="submission" date="2019-07" db="EMBL/GenBank/DDBJ databases">
        <title>R&amp;d 2014.</title>
        <authorList>
            <person name="Klenk H.-P."/>
        </authorList>
    </citation>
    <scope>NUCLEOTIDE SEQUENCE [LARGE SCALE GENOMIC DNA]</scope>
    <source>
        <strain evidence="4 5">DSM 43868</strain>
    </source>
</reference>